<dbReference type="EMBL" id="RQTK01001858">
    <property type="protein sequence ID" value="RUS69028.1"/>
    <property type="molecule type" value="Genomic_DNA"/>
</dbReference>
<reference evidence="1 2" key="1">
    <citation type="submission" date="2019-01" db="EMBL/GenBank/DDBJ databases">
        <title>A draft genome assembly of the solar-powered sea slug Elysia chlorotica.</title>
        <authorList>
            <person name="Cai H."/>
            <person name="Li Q."/>
            <person name="Fang X."/>
            <person name="Li J."/>
            <person name="Curtis N.E."/>
            <person name="Altenburger A."/>
            <person name="Shibata T."/>
            <person name="Feng M."/>
            <person name="Maeda T."/>
            <person name="Schwartz J.A."/>
            <person name="Shigenobu S."/>
            <person name="Lundholm N."/>
            <person name="Nishiyama T."/>
            <person name="Yang H."/>
            <person name="Hasebe M."/>
            <person name="Li S."/>
            <person name="Pierce S.K."/>
            <person name="Wang J."/>
        </authorList>
    </citation>
    <scope>NUCLEOTIDE SEQUENCE [LARGE SCALE GENOMIC DNA]</scope>
    <source>
        <strain evidence="1">EC2010</strain>
        <tissue evidence="1">Whole organism of an adult</tissue>
    </source>
</reference>
<organism evidence="1 2">
    <name type="scientific">Elysia chlorotica</name>
    <name type="common">Eastern emerald elysia</name>
    <name type="synonym">Sea slug</name>
    <dbReference type="NCBI Taxonomy" id="188477"/>
    <lineage>
        <taxon>Eukaryota</taxon>
        <taxon>Metazoa</taxon>
        <taxon>Spiralia</taxon>
        <taxon>Lophotrochozoa</taxon>
        <taxon>Mollusca</taxon>
        <taxon>Gastropoda</taxon>
        <taxon>Heterobranchia</taxon>
        <taxon>Euthyneura</taxon>
        <taxon>Panpulmonata</taxon>
        <taxon>Sacoglossa</taxon>
        <taxon>Placobranchoidea</taxon>
        <taxon>Plakobranchidae</taxon>
        <taxon>Elysia</taxon>
    </lineage>
</organism>
<name>A0A433SJ40_ELYCH</name>
<dbReference type="Proteomes" id="UP000271974">
    <property type="component" value="Unassembled WGS sequence"/>
</dbReference>
<dbReference type="AlphaFoldDB" id="A0A433SJ40"/>
<sequence length="231" mass="25786">MTGKLLIVNKKNGDFIVEDYVEAGRKGVCVSTRRVIGNVYALTLENLPGPGRVLAPLPPPRCPIQHDSRTDVVLRPSEPLDSSTVYLCTPAMFNVRDGGCDMVRGVLAECAFATGKIISVIDNGNIKESIGWYNVLINKEIQRKPVPEGDHSLHGNRVHIPWIRIWKRVPRIDYQILDAEPRDPEECLECIVHAVHAKHQAAYTVGKDELNPDNISIVMQNAHFSNLMLNH</sequence>
<comment type="caution">
    <text evidence="1">The sequence shown here is derived from an EMBL/GenBank/DDBJ whole genome shotgun (WGS) entry which is preliminary data.</text>
</comment>
<evidence type="ECO:0000313" key="2">
    <source>
        <dbReference type="Proteomes" id="UP000271974"/>
    </source>
</evidence>
<keyword evidence="2" id="KW-1185">Reference proteome</keyword>
<proteinExistence type="predicted"/>
<gene>
    <name evidence="1" type="ORF">EGW08_023201</name>
</gene>
<evidence type="ECO:0000313" key="1">
    <source>
        <dbReference type="EMBL" id="RUS69028.1"/>
    </source>
</evidence>
<protein>
    <submittedName>
        <fullName evidence="1">Uncharacterized protein</fullName>
    </submittedName>
</protein>
<accession>A0A433SJ40</accession>